<dbReference type="Gene3D" id="1.20.58.2200">
    <property type="match status" value="1"/>
</dbReference>
<feature type="coiled-coil region" evidence="1">
    <location>
        <begin position="280"/>
        <end position="307"/>
    </location>
</feature>
<protein>
    <submittedName>
        <fullName evidence="4">FimV N-terminal domain</fullName>
    </submittedName>
</protein>
<dbReference type="PANTHER" id="PTHR48148">
    <property type="entry name" value="KERATINOCYTE PROLINE-RICH PROTEIN"/>
    <property type="match status" value="1"/>
</dbReference>
<proteinExistence type="predicted"/>
<dbReference type="NCBIfam" id="TIGR03505">
    <property type="entry name" value="FimV_core"/>
    <property type="match status" value="1"/>
</dbReference>
<reference evidence="5" key="1">
    <citation type="submission" date="2015-08" db="EMBL/GenBank/DDBJ databases">
        <authorList>
            <person name="Varghese N."/>
        </authorList>
    </citation>
    <scope>NUCLEOTIDE SEQUENCE [LARGE SCALE GENOMIC DNA]</scope>
    <source>
        <strain evidence="5">DSM 17901</strain>
    </source>
</reference>
<evidence type="ECO:0000256" key="2">
    <source>
        <dbReference type="SAM" id="MobiDB-lite"/>
    </source>
</evidence>
<dbReference type="STRING" id="375574.GCA_001418035_01121"/>
<evidence type="ECO:0000313" key="4">
    <source>
        <dbReference type="EMBL" id="CUA82546.1"/>
    </source>
</evidence>
<evidence type="ECO:0000313" key="5">
    <source>
        <dbReference type="Proteomes" id="UP000243535"/>
    </source>
</evidence>
<dbReference type="RefSeq" id="WP_055433655.1">
    <property type="nucleotide sequence ID" value="NZ_CYHA01000002.1"/>
</dbReference>
<feature type="compositionally biased region" description="Pro residues" evidence="2">
    <location>
        <begin position="338"/>
        <end position="354"/>
    </location>
</feature>
<keyword evidence="5" id="KW-1185">Reference proteome</keyword>
<dbReference type="Proteomes" id="UP000243535">
    <property type="component" value="Unassembled WGS sequence"/>
</dbReference>
<gene>
    <name evidence="4" type="ORF">Ga0061063_1329</name>
</gene>
<dbReference type="InterPro" id="IPR057840">
    <property type="entry name" value="FimV_N"/>
</dbReference>
<feature type="domain" description="FimV N-terminal" evidence="3">
    <location>
        <begin position="12"/>
        <end position="118"/>
    </location>
</feature>
<feature type="region of interest" description="Disordered" evidence="2">
    <location>
        <begin position="238"/>
        <end position="259"/>
    </location>
</feature>
<dbReference type="NCBIfam" id="TIGR03504">
    <property type="entry name" value="FimV_Cterm"/>
    <property type="match status" value="1"/>
</dbReference>
<dbReference type="OrthoDB" id="5298707at2"/>
<evidence type="ECO:0000256" key="1">
    <source>
        <dbReference type="SAM" id="Coils"/>
    </source>
</evidence>
<organism evidence="4 5">
    <name type="scientific">Gulbenkiania indica</name>
    <dbReference type="NCBI Taxonomy" id="375574"/>
    <lineage>
        <taxon>Bacteria</taxon>
        <taxon>Pseudomonadati</taxon>
        <taxon>Pseudomonadota</taxon>
        <taxon>Betaproteobacteria</taxon>
        <taxon>Neisseriales</taxon>
        <taxon>Chromobacteriaceae</taxon>
        <taxon>Gulbenkiania</taxon>
    </lineage>
</organism>
<feature type="region of interest" description="Disordered" evidence="2">
    <location>
        <begin position="613"/>
        <end position="632"/>
    </location>
</feature>
<dbReference type="Pfam" id="PF25800">
    <property type="entry name" value="FimV_N"/>
    <property type="match status" value="1"/>
</dbReference>
<dbReference type="AlphaFoldDB" id="A0A0K6GUT3"/>
<keyword evidence="1" id="KW-0175">Coiled coil</keyword>
<dbReference type="InterPro" id="IPR020012">
    <property type="entry name" value="LysM_FimV"/>
</dbReference>
<sequence>MVAMVLSANVWAGLGKINVRSSLGEPFRADIELTGTRPGELDATRVSLAPPDTFRDLNVDYTPILNGLRFSVAPGRGGNPTIRVSSAAPISEPYLRFVVEARTAGNRSVREYTVLLDPAGYGAAPAPIVQDAPAYADTRLSSRYLPSRGAARASLPEGPLYVAPGTTLRELALRIKPANATVNQAMAALFSANPQAFIAGNPHRLKAGVTLKAPAPARMRQLSDAEARALLAGTPVGAEKPAARPVDPSSPQAAATVAPTTPAAGALKLVPAEPASADKLTELQQQITAREQALRDAEARISALEQQIRALQPGLPPVPPAASAPVAEAVAASEPVAAPAPAPVAPPAVQPSPAPAASQPTPAPVEAGPSMLDSVIDNLPVVGGGVAATVLLGLLGLMMARRRKASAAGASLRLGKNVAAPTGLAAGAAATAGSGMGHSFMTNFTQAAGAIDTGEVDPVAEAEVYIAYGRDAQAEEILRDALAKDPTRHEVRLKLMEIYASRPDPVAFEPLARELHAAFDGKGALWAKAAAMGLAIDPTNPLYQGTPSASDDSATLAPAAAAPIDLDQELFGTAEEPVQAPVAAVEPIPVQPEPVEPVPDEADDPLRAALFADDRTPETPEPVAEPEAESGNMLDFDLDTALGETLDQAPERPAAPAPAEDNLLDFDFNLDSLTSDKPAPPVAADNGPVLEIAEDEQQAAGASGFDALFEDMAPAPSGGTVPPAATATAALGPEGLALDDNPHTTQLDLARVYIDMGDQEGAREVLNDLVREADGSVREEAERLLAQLKG</sequence>
<dbReference type="InterPro" id="IPR038440">
    <property type="entry name" value="FimV_C_sf"/>
</dbReference>
<dbReference type="InterPro" id="IPR020011">
    <property type="entry name" value="FimV_C"/>
</dbReference>
<evidence type="ECO:0000259" key="3">
    <source>
        <dbReference type="Pfam" id="PF25800"/>
    </source>
</evidence>
<dbReference type="EMBL" id="CYHA01000002">
    <property type="protein sequence ID" value="CUA82546.1"/>
    <property type="molecule type" value="Genomic_DNA"/>
</dbReference>
<name>A0A0K6GUT3_9NEIS</name>
<dbReference type="PANTHER" id="PTHR48148:SF3">
    <property type="entry name" value="KERATINOCYTE PROLINE-RICH PROTEIN"/>
    <property type="match status" value="1"/>
</dbReference>
<feature type="region of interest" description="Disordered" evidence="2">
    <location>
        <begin position="338"/>
        <end position="365"/>
    </location>
</feature>
<accession>A0A0K6GUT3</accession>